<keyword evidence="3" id="KW-1185">Reference proteome</keyword>
<dbReference type="AlphaFoldDB" id="A0A2U1M697"/>
<name>A0A2U1M697_ARTAN</name>
<evidence type="ECO:0000256" key="1">
    <source>
        <dbReference type="SAM" id="MobiDB-lite"/>
    </source>
</evidence>
<comment type="caution">
    <text evidence="2">The sequence shown here is derived from an EMBL/GenBank/DDBJ whole genome shotgun (WGS) entry which is preliminary data.</text>
</comment>
<feature type="compositionally biased region" description="Polar residues" evidence="1">
    <location>
        <begin position="16"/>
        <end position="26"/>
    </location>
</feature>
<accession>A0A2U1M697</accession>
<reference evidence="2 3" key="1">
    <citation type="journal article" date="2018" name="Mol. Plant">
        <title>The genome of Artemisia annua provides insight into the evolution of Asteraceae family and artemisinin biosynthesis.</title>
        <authorList>
            <person name="Shen Q."/>
            <person name="Zhang L."/>
            <person name="Liao Z."/>
            <person name="Wang S."/>
            <person name="Yan T."/>
            <person name="Shi P."/>
            <person name="Liu M."/>
            <person name="Fu X."/>
            <person name="Pan Q."/>
            <person name="Wang Y."/>
            <person name="Lv Z."/>
            <person name="Lu X."/>
            <person name="Zhang F."/>
            <person name="Jiang W."/>
            <person name="Ma Y."/>
            <person name="Chen M."/>
            <person name="Hao X."/>
            <person name="Li L."/>
            <person name="Tang Y."/>
            <person name="Lv G."/>
            <person name="Zhou Y."/>
            <person name="Sun X."/>
            <person name="Brodelius P.E."/>
            <person name="Rose J.K.C."/>
            <person name="Tang K."/>
        </authorList>
    </citation>
    <scope>NUCLEOTIDE SEQUENCE [LARGE SCALE GENOMIC DNA]</scope>
    <source>
        <strain evidence="3">cv. Huhao1</strain>
        <tissue evidence="2">Leaf</tissue>
    </source>
</reference>
<organism evidence="2 3">
    <name type="scientific">Artemisia annua</name>
    <name type="common">Sweet wormwood</name>
    <dbReference type="NCBI Taxonomy" id="35608"/>
    <lineage>
        <taxon>Eukaryota</taxon>
        <taxon>Viridiplantae</taxon>
        <taxon>Streptophyta</taxon>
        <taxon>Embryophyta</taxon>
        <taxon>Tracheophyta</taxon>
        <taxon>Spermatophyta</taxon>
        <taxon>Magnoliopsida</taxon>
        <taxon>eudicotyledons</taxon>
        <taxon>Gunneridae</taxon>
        <taxon>Pentapetalae</taxon>
        <taxon>asterids</taxon>
        <taxon>campanulids</taxon>
        <taxon>Asterales</taxon>
        <taxon>Asteraceae</taxon>
        <taxon>Asteroideae</taxon>
        <taxon>Anthemideae</taxon>
        <taxon>Artemisiinae</taxon>
        <taxon>Artemisia</taxon>
    </lineage>
</organism>
<dbReference type="EMBL" id="PKPP01006350">
    <property type="protein sequence ID" value="PWA56792.1"/>
    <property type="molecule type" value="Genomic_DNA"/>
</dbReference>
<proteinExistence type="predicted"/>
<feature type="region of interest" description="Disordered" evidence="1">
    <location>
        <begin position="1"/>
        <end position="96"/>
    </location>
</feature>
<sequence>MSAPSYSAVRKHVPSTAETTRNSGGHSINRPPSLGQAASRPQSYVRIKNPQVVNANPPSYNDVAPHPSSIVDGSKNEDSSDNKPPSFGVFGHVDRT</sequence>
<gene>
    <name evidence="2" type="ORF">CTI12_AA415110</name>
</gene>
<dbReference type="Proteomes" id="UP000245207">
    <property type="component" value="Unassembled WGS sequence"/>
</dbReference>
<evidence type="ECO:0000313" key="2">
    <source>
        <dbReference type="EMBL" id="PWA56792.1"/>
    </source>
</evidence>
<dbReference type="OrthoDB" id="1662898at2759"/>
<evidence type="ECO:0000313" key="3">
    <source>
        <dbReference type="Proteomes" id="UP000245207"/>
    </source>
</evidence>
<protein>
    <submittedName>
        <fullName evidence="2">Uncharacterized protein</fullName>
    </submittedName>
</protein>